<dbReference type="InterPro" id="IPR036365">
    <property type="entry name" value="PGBD-like_sf"/>
</dbReference>
<dbReference type="EMBL" id="CP011974">
    <property type="protein sequence ID" value="AKO92898.1"/>
    <property type="molecule type" value="Genomic_DNA"/>
</dbReference>
<sequence>MMKKKLLAVIPTFMLVTTPLTMGALPNHAVVKAESQKIATKAETRPTLRLGSHSSYVRILQQSLTDVKYNTGIDGIFGPKTQSIVKQFQADHNLSSDGIVGPATWAALDQNKVERQQFTVDDAIALGQKELGSNIVFGGNGRLLKDSKKQSYYRFKAANKDWIDEGGTGTIGWYHIYKDGRVVEDLS</sequence>
<dbReference type="AlphaFoldDB" id="A0A0H4KX33"/>
<reference evidence="1 2" key="1">
    <citation type="journal article" date="2015" name="PLoS ONE">
        <title>Genome Sequence of Bacillus endophyticus and Analysis of Its Companion Mechanism in the Ketogulonigenium vulgare-Bacillus Strain Consortium.</title>
        <authorList>
            <person name="Jia N."/>
            <person name="Du J."/>
            <person name="Ding M.Z."/>
            <person name="Gao F."/>
            <person name="Yuan Y.J."/>
        </authorList>
    </citation>
    <scope>NUCLEOTIDE SEQUENCE [LARGE SCALE GENOMIC DNA]</scope>
    <source>
        <strain evidence="1 2">Hbe603</strain>
    </source>
</reference>
<proteinExistence type="predicted"/>
<organism evidence="1 2">
    <name type="scientific">Priestia filamentosa</name>
    <dbReference type="NCBI Taxonomy" id="1402861"/>
    <lineage>
        <taxon>Bacteria</taxon>
        <taxon>Bacillati</taxon>
        <taxon>Bacillota</taxon>
        <taxon>Bacilli</taxon>
        <taxon>Bacillales</taxon>
        <taxon>Bacillaceae</taxon>
        <taxon>Priestia</taxon>
    </lineage>
</organism>
<accession>A0A231SDS9</accession>
<evidence type="ECO:0000313" key="2">
    <source>
        <dbReference type="Proteomes" id="UP000036202"/>
    </source>
</evidence>
<reference evidence="2" key="2">
    <citation type="submission" date="2015-06" db="EMBL/GenBank/DDBJ databases">
        <title>Genome Sequence of Bacillus endophyticus and Analysis of its Companion Mechanism in the Ketogulonigenium vulgare-Bacillus strain Consortium.</title>
        <authorList>
            <person name="Jia N."/>
            <person name="Du J."/>
            <person name="Ding M.-Z."/>
            <person name="Gao F."/>
            <person name="Yuan Y.-J."/>
        </authorList>
    </citation>
    <scope>NUCLEOTIDE SEQUENCE [LARGE SCALE GENOMIC DNA]</scope>
    <source>
        <strain evidence="2">Hbe603</strain>
    </source>
</reference>
<dbReference type="InterPro" id="IPR036366">
    <property type="entry name" value="PGBDSf"/>
</dbReference>
<dbReference type="PATRIC" id="fig|135735.6.peg.2710"/>
<evidence type="ECO:0000313" key="1">
    <source>
        <dbReference type="EMBL" id="AKO92898.1"/>
    </source>
</evidence>
<dbReference type="Proteomes" id="UP000036202">
    <property type="component" value="Chromosome"/>
</dbReference>
<accession>A0A0H4KX33</accession>
<dbReference type="InterPro" id="IPR002477">
    <property type="entry name" value="Peptidoglycan-bd-like"/>
</dbReference>
<dbReference type="KEGG" id="beo:BEH_12860"/>
<dbReference type="Pfam" id="PF01471">
    <property type="entry name" value="PG_binding_1"/>
    <property type="match status" value="1"/>
</dbReference>
<dbReference type="SUPFAM" id="SSF47090">
    <property type="entry name" value="PGBD-like"/>
    <property type="match status" value="1"/>
</dbReference>
<keyword evidence="2" id="KW-1185">Reference proteome</keyword>
<dbReference type="Gene3D" id="1.10.101.10">
    <property type="entry name" value="PGBD-like superfamily/PGBD"/>
    <property type="match status" value="1"/>
</dbReference>
<dbReference type="OrthoDB" id="9812621at2"/>
<gene>
    <name evidence="1" type="ORF">BEH_12860</name>
</gene>
<protein>
    <submittedName>
        <fullName evidence="1">Peptidoglycan-binding protein</fullName>
    </submittedName>
</protein>
<name>A0A0H4KX33_9BACI</name>